<evidence type="ECO:0000313" key="1">
    <source>
        <dbReference type="EMBL" id="KAF1970369.1"/>
    </source>
</evidence>
<dbReference type="EMBL" id="ML976701">
    <property type="protein sequence ID" value="KAF1970369.1"/>
    <property type="molecule type" value="Genomic_DNA"/>
</dbReference>
<dbReference type="Proteomes" id="UP000800036">
    <property type="component" value="Unassembled WGS sequence"/>
</dbReference>
<proteinExistence type="predicted"/>
<dbReference type="OrthoDB" id="1022638at2759"/>
<evidence type="ECO:0000313" key="2">
    <source>
        <dbReference type="Proteomes" id="UP000800036"/>
    </source>
</evidence>
<dbReference type="AlphaFoldDB" id="A0A6A5V288"/>
<protein>
    <submittedName>
        <fullName evidence="1">Uncharacterized protein</fullName>
    </submittedName>
</protein>
<keyword evidence="2" id="KW-1185">Reference proteome</keyword>
<organism evidence="1 2">
    <name type="scientific">Bimuria novae-zelandiae CBS 107.79</name>
    <dbReference type="NCBI Taxonomy" id="1447943"/>
    <lineage>
        <taxon>Eukaryota</taxon>
        <taxon>Fungi</taxon>
        <taxon>Dikarya</taxon>
        <taxon>Ascomycota</taxon>
        <taxon>Pezizomycotina</taxon>
        <taxon>Dothideomycetes</taxon>
        <taxon>Pleosporomycetidae</taxon>
        <taxon>Pleosporales</taxon>
        <taxon>Massarineae</taxon>
        <taxon>Didymosphaeriaceae</taxon>
        <taxon>Bimuria</taxon>
    </lineage>
</organism>
<sequence length="197" mass="22403">MYENVATYHRITEILSPNIASPKDFRVPPCKLGEFPSDEPYIEYDGKEIETAILKTYLHWLEHGTVPRPCIQPHEQDFPFLAKLYVLGEEFSDVECKNAVVDTIIAVVVKTKRCPIGGATNIIYAGTKEGSPARHLLVELFAQNVYIGRTCGRTWMDEFKECPHEFLVDAMKALDETRGKPQYRPYPGIDVHTSYHG</sequence>
<reference evidence="1" key="1">
    <citation type="journal article" date="2020" name="Stud. Mycol.">
        <title>101 Dothideomycetes genomes: a test case for predicting lifestyles and emergence of pathogens.</title>
        <authorList>
            <person name="Haridas S."/>
            <person name="Albert R."/>
            <person name="Binder M."/>
            <person name="Bloem J."/>
            <person name="Labutti K."/>
            <person name="Salamov A."/>
            <person name="Andreopoulos B."/>
            <person name="Baker S."/>
            <person name="Barry K."/>
            <person name="Bills G."/>
            <person name="Bluhm B."/>
            <person name="Cannon C."/>
            <person name="Castanera R."/>
            <person name="Culley D."/>
            <person name="Daum C."/>
            <person name="Ezra D."/>
            <person name="Gonzalez J."/>
            <person name="Henrissat B."/>
            <person name="Kuo A."/>
            <person name="Liang C."/>
            <person name="Lipzen A."/>
            <person name="Lutzoni F."/>
            <person name="Magnuson J."/>
            <person name="Mondo S."/>
            <person name="Nolan M."/>
            <person name="Ohm R."/>
            <person name="Pangilinan J."/>
            <person name="Park H.-J."/>
            <person name="Ramirez L."/>
            <person name="Alfaro M."/>
            <person name="Sun H."/>
            <person name="Tritt A."/>
            <person name="Yoshinaga Y."/>
            <person name="Zwiers L.-H."/>
            <person name="Turgeon B."/>
            <person name="Goodwin S."/>
            <person name="Spatafora J."/>
            <person name="Crous P."/>
            <person name="Grigoriev I."/>
        </authorList>
    </citation>
    <scope>NUCLEOTIDE SEQUENCE</scope>
    <source>
        <strain evidence="1">CBS 107.79</strain>
    </source>
</reference>
<gene>
    <name evidence="1" type="ORF">BU23DRAFT_600932</name>
</gene>
<name>A0A6A5V288_9PLEO</name>
<accession>A0A6A5V288</accession>